<keyword evidence="1" id="KW-1133">Transmembrane helix</keyword>
<keyword evidence="1" id="KW-0472">Membrane</keyword>
<feature type="transmembrane region" description="Helical" evidence="1">
    <location>
        <begin position="57"/>
        <end position="76"/>
    </location>
</feature>
<reference evidence="2" key="2">
    <citation type="submission" date="2020-11" db="EMBL/GenBank/DDBJ databases">
        <authorList>
            <person name="McCartney M.A."/>
            <person name="Auch B."/>
            <person name="Kono T."/>
            <person name="Mallez S."/>
            <person name="Becker A."/>
            <person name="Gohl D.M."/>
            <person name="Silverstein K.A.T."/>
            <person name="Koren S."/>
            <person name="Bechman K.B."/>
            <person name="Herman A."/>
            <person name="Abrahante J.E."/>
            <person name="Garbe J."/>
        </authorList>
    </citation>
    <scope>NUCLEOTIDE SEQUENCE</scope>
    <source>
        <strain evidence="2">Duluth1</strain>
        <tissue evidence="2">Whole animal</tissue>
    </source>
</reference>
<name>A0A9D4HRQ9_DREPO</name>
<evidence type="ECO:0000313" key="3">
    <source>
        <dbReference type="Proteomes" id="UP000828390"/>
    </source>
</evidence>
<reference evidence="2" key="1">
    <citation type="journal article" date="2019" name="bioRxiv">
        <title>The Genome of the Zebra Mussel, Dreissena polymorpha: A Resource for Invasive Species Research.</title>
        <authorList>
            <person name="McCartney M.A."/>
            <person name="Auch B."/>
            <person name="Kono T."/>
            <person name="Mallez S."/>
            <person name="Zhang Y."/>
            <person name="Obille A."/>
            <person name="Becker A."/>
            <person name="Abrahante J.E."/>
            <person name="Garbe J."/>
            <person name="Badalamenti J.P."/>
            <person name="Herman A."/>
            <person name="Mangelson H."/>
            <person name="Liachko I."/>
            <person name="Sullivan S."/>
            <person name="Sone E.D."/>
            <person name="Koren S."/>
            <person name="Silverstein K.A.T."/>
            <person name="Beckman K.B."/>
            <person name="Gohl D.M."/>
        </authorList>
    </citation>
    <scope>NUCLEOTIDE SEQUENCE</scope>
    <source>
        <strain evidence="2">Duluth1</strain>
        <tissue evidence="2">Whole animal</tissue>
    </source>
</reference>
<proteinExistence type="predicted"/>
<comment type="caution">
    <text evidence="2">The sequence shown here is derived from an EMBL/GenBank/DDBJ whole genome shotgun (WGS) entry which is preliminary data.</text>
</comment>
<evidence type="ECO:0000313" key="2">
    <source>
        <dbReference type="EMBL" id="KAH3727048.1"/>
    </source>
</evidence>
<protein>
    <submittedName>
        <fullName evidence="2">Uncharacterized protein</fullName>
    </submittedName>
</protein>
<organism evidence="2 3">
    <name type="scientific">Dreissena polymorpha</name>
    <name type="common">Zebra mussel</name>
    <name type="synonym">Mytilus polymorpha</name>
    <dbReference type="NCBI Taxonomy" id="45954"/>
    <lineage>
        <taxon>Eukaryota</taxon>
        <taxon>Metazoa</taxon>
        <taxon>Spiralia</taxon>
        <taxon>Lophotrochozoa</taxon>
        <taxon>Mollusca</taxon>
        <taxon>Bivalvia</taxon>
        <taxon>Autobranchia</taxon>
        <taxon>Heteroconchia</taxon>
        <taxon>Euheterodonta</taxon>
        <taxon>Imparidentia</taxon>
        <taxon>Neoheterodontei</taxon>
        <taxon>Myida</taxon>
        <taxon>Dreissenoidea</taxon>
        <taxon>Dreissenidae</taxon>
        <taxon>Dreissena</taxon>
    </lineage>
</organism>
<accession>A0A9D4HRQ9</accession>
<sequence>MARMLIKADRNGCCLMHLQAVTECLSVFAAAGHFSYLRFAYYYLQQMGNLEKSNKMFIERSLMVFTLIVGAICAGLG</sequence>
<dbReference type="Proteomes" id="UP000828390">
    <property type="component" value="Unassembled WGS sequence"/>
</dbReference>
<dbReference type="EMBL" id="JAIWYP010000012">
    <property type="protein sequence ID" value="KAH3727048.1"/>
    <property type="molecule type" value="Genomic_DNA"/>
</dbReference>
<dbReference type="AlphaFoldDB" id="A0A9D4HRQ9"/>
<evidence type="ECO:0000256" key="1">
    <source>
        <dbReference type="SAM" id="Phobius"/>
    </source>
</evidence>
<feature type="transmembrane region" description="Helical" evidence="1">
    <location>
        <begin position="12"/>
        <end position="37"/>
    </location>
</feature>
<keyword evidence="1" id="KW-0812">Transmembrane</keyword>
<keyword evidence="3" id="KW-1185">Reference proteome</keyword>
<gene>
    <name evidence="2" type="ORF">DPMN_052973</name>
</gene>